<accession>A0A853IDE1</accession>
<dbReference type="Gene3D" id="3.40.140.10">
    <property type="entry name" value="Cytidine Deaminase, domain 2"/>
    <property type="match status" value="1"/>
</dbReference>
<dbReference type="InterPro" id="IPR037518">
    <property type="entry name" value="MPN"/>
</dbReference>
<evidence type="ECO:0000313" key="9">
    <source>
        <dbReference type="Proteomes" id="UP000569732"/>
    </source>
</evidence>
<dbReference type="Pfam" id="PF20582">
    <property type="entry name" value="UPF0758_N"/>
    <property type="match status" value="1"/>
</dbReference>
<dbReference type="GO" id="GO:0008237">
    <property type="term" value="F:metallopeptidase activity"/>
    <property type="evidence" value="ECO:0007669"/>
    <property type="project" value="UniProtKB-KW"/>
</dbReference>
<evidence type="ECO:0000259" key="7">
    <source>
        <dbReference type="PROSITE" id="PS50249"/>
    </source>
</evidence>
<evidence type="ECO:0000256" key="2">
    <source>
        <dbReference type="ARBA" id="ARBA00022723"/>
    </source>
</evidence>
<dbReference type="EMBL" id="JACCKB010000032">
    <property type="protein sequence ID" value="NYZ67951.1"/>
    <property type="molecule type" value="Genomic_DNA"/>
</dbReference>
<keyword evidence="4" id="KW-0862">Zinc</keyword>
<dbReference type="AlphaFoldDB" id="A0A853IDE1"/>
<sequence>MAITDWDKSEQPREKLLKHGPKHLSDAELLAIFLRTGIPGKSAVDLAREMITQFGGLNPLLEANQGQFCSIKGMGVAKYAQLQAVLEMARRYFWHSMSQKPLLNSSDTAKNFIKACLQSYQREVFGALMLNSKNQVIEFKELFFGTISSAAIYPREVAKAALESGARHVILAHNHPSGSAEPSQADVDITTSLKEALELIEVSVIDHLVIGDNKVVSLAELGYI</sequence>
<dbReference type="Proteomes" id="UP000569732">
    <property type="component" value="Unassembled WGS sequence"/>
</dbReference>
<gene>
    <name evidence="8" type="primary">radC</name>
    <name evidence="8" type="ORF">H0A36_18200</name>
</gene>
<keyword evidence="9" id="KW-1185">Reference proteome</keyword>
<dbReference type="SUPFAM" id="SSF47781">
    <property type="entry name" value="RuvA domain 2-like"/>
    <property type="match status" value="1"/>
</dbReference>
<dbReference type="PANTHER" id="PTHR30471:SF3">
    <property type="entry name" value="UPF0758 PROTEIN YEES-RELATED"/>
    <property type="match status" value="1"/>
</dbReference>
<comment type="similarity">
    <text evidence="6">Belongs to the UPF0758 family.</text>
</comment>
<dbReference type="PANTHER" id="PTHR30471">
    <property type="entry name" value="DNA REPAIR PROTEIN RADC"/>
    <property type="match status" value="1"/>
</dbReference>
<dbReference type="Pfam" id="PF04002">
    <property type="entry name" value="RadC"/>
    <property type="match status" value="1"/>
</dbReference>
<evidence type="ECO:0000256" key="1">
    <source>
        <dbReference type="ARBA" id="ARBA00022670"/>
    </source>
</evidence>
<comment type="caution">
    <text evidence="8">The sequence shown here is derived from an EMBL/GenBank/DDBJ whole genome shotgun (WGS) entry which is preliminary data.</text>
</comment>
<dbReference type="GO" id="GO:0006508">
    <property type="term" value="P:proteolysis"/>
    <property type="evidence" value="ECO:0007669"/>
    <property type="project" value="UniProtKB-KW"/>
</dbReference>
<dbReference type="NCBIfam" id="TIGR00608">
    <property type="entry name" value="radc"/>
    <property type="match status" value="1"/>
</dbReference>
<keyword evidence="1" id="KW-0645">Protease</keyword>
<keyword evidence="2" id="KW-0479">Metal-binding</keyword>
<dbReference type="PROSITE" id="PS01302">
    <property type="entry name" value="UPF0758"/>
    <property type="match status" value="1"/>
</dbReference>
<dbReference type="RefSeq" id="WP_180569971.1">
    <property type="nucleotide sequence ID" value="NZ_JACCKB010000032.1"/>
</dbReference>
<proteinExistence type="inferred from homology"/>
<dbReference type="InterPro" id="IPR025657">
    <property type="entry name" value="RadC_JAB"/>
</dbReference>
<organism evidence="8 9">
    <name type="scientific">Spartinivicinus marinus</name>
    <dbReference type="NCBI Taxonomy" id="2994442"/>
    <lineage>
        <taxon>Bacteria</taxon>
        <taxon>Pseudomonadati</taxon>
        <taxon>Pseudomonadota</taxon>
        <taxon>Gammaproteobacteria</taxon>
        <taxon>Oceanospirillales</taxon>
        <taxon>Zooshikellaceae</taxon>
        <taxon>Spartinivicinus</taxon>
    </lineage>
</organism>
<dbReference type="PROSITE" id="PS50249">
    <property type="entry name" value="MPN"/>
    <property type="match status" value="1"/>
</dbReference>
<evidence type="ECO:0000256" key="3">
    <source>
        <dbReference type="ARBA" id="ARBA00022801"/>
    </source>
</evidence>
<dbReference type="CDD" id="cd08071">
    <property type="entry name" value="MPN_DUF2466"/>
    <property type="match status" value="1"/>
</dbReference>
<reference evidence="8 9" key="1">
    <citation type="submission" date="2020-07" db="EMBL/GenBank/DDBJ databases">
        <title>Endozoicomonas sp. nov., isolated from sediment.</title>
        <authorList>
            <person name="Gu T."/>
        </authorList>
    </citation>
    <scope>NUCLEOTIDE SEQUENCE [LARGE SCALE GENOMIC DNA]</scope>
    <source>
        <strain evidence="8 9">SM1973</strain>
    </source>
</reference>
<keyword evidence="5" id="KW-0482">Metalloprotease</keyword>
<evidence type="ECO:0000256" key="4">
    <source>
        <dbReference type="ARBA" id="ARBA00022833"/>
    </source>
</evidence>
<dbReference type="NCBIfam" id="NF000642">
    <property type="entry name" value="PRK00024.1"/>
    <property type="match status" value="1"/>
</dbReference>
<keyword evidence="3" id="KW-0378">Hydrolase</keyword>
<name>A0A853IDE1_9GAMM</name>
<protein>
    <submittedName>
        <fullName evidence="8">DNA repair protein RadC</fullName>
    </submittedName>
</protein>
<dbReference type="InterPro" id="IPR001405">
    <property type="entry name" value="UPF0758"/>
</dbReference>
<dbReference type="SUPFAM" id="SSF102712">
    <property type="entry name" value="JAB1/MPN domain"/>
    <property type="match status" value="1"/>
</dbReference>
<evidence type="ECO:0000313" key="8">
    <source>
        <dbReference type="EMBL" id="NYZ67951.1"/>
    </source>
</evidence>
<evidence type="ECO:0000256" key="5">
    <source>
        <dbReference type="ARBA" id="ARBA00023049"/>
    </source>
</evidence>
<dbReference type="InterPro" id="IPR010994">
    <property type="entry name" value="RuvA_2-like"/>
</dbReference>
<dbReference type="InterPro" id="IPR020891">
    <property type="entry name" value="UPF0758_CS"/>
</dbReference>
<evidence type="ECO:0000256" key="6">
    <source>
        <dbReference type="RuleBase" id="RU003797"/>
    </source>
</evidence>
<dbReference type="InterPro" id="IPR046778">
    <property type="entry name" value="UPF0758_N"/>
</dbReference>
<feature type="domain" description="MPN" evidence="7">
    <location>
        <begin position="102"/>
        <end position="224"/>
    </location>
</feature>
<dbReference type="GO" id="GO:0046872">
    <property type="term" value="F:metal ion binding"/>
    <property type="evidence" value="ECO:0007669"/>
    <property type="project" value="UniProtKB-KW"/>
</dbReference>